<keyword evidence="3 6" id="KW-0812">Transmembrane</keyword>
<feature type="transmembrane region" description="Helical" evidence="6">
    <location>
        <begin position="146"/>
        <end position="165"/>
    </location>
</feature>
<organism evidence="7">
    <name type="scientific">Musa acuminata subsp. malaccensis</name>
    <name type="common">Wild banana</name>
    <name type="synonym">Musa malaccensis</name>
    <dbReference type="NCBI Taxonomy" id="214687"/>
    <lineage>
        <taxon>Eukaryota</taxon>
        <taxon>Viridiplantae</taxon>
        <taxon>Streptophyta</taxon>
        <taxon>Embryophyta</taxon>
        <taxon>Tracheophyta</taxon>
        <taxon>Spermatophyta</taxon>
        <taxon>Magnoliopsida</taxon>
        <taxon>Liliopsida</taxon>
        <taxon>Zingiberales</taxon>
        <taxon>Musaceae</taxon>
        <taxon>Musa</taxon>
    </lineage>
</organism>
<sequence length="423" mass="46029">MDKTLSTAANLAQLLPTGTVLTFQALAPSFTRGGACYTSNRCLISVLIALNAVFCVFFSITDSLVGADNRLYYGVATLRSLYVFNYNGADEEVRRRVLGDLEEYRLRPLDYVHAVFTVLVFLTIAFGDAMVQHCLFPDAGPNARELLVNLPLGAGVVSTLVFIVFPTSRKGIGYTNTAPTSHSGDGKRDTYNMGGNSNISSSLRLQPAMAASWVARIPESSEMQEGHAARVSPQSKQSSWVVDKTLSTASNLAQLLPTATVLAFQSLSPSFTRRGECYATNRELTCVLIALSAVSCAFFSITDSLVGADNKLYYGVATMRGLYVFNCNEANEEERRRVFGDLDEYRLRPLDCVHAVFAVLVFLTLAFSDAMVQHCLFPDSGTNARELLVNLPLGAGVVSTLVFMLFPTSRKGIGYTNVTPTSR</sequence>
<protein>
    <submittedName>
        <fullName evidence="7">(wild Malaysian banana) hypothetical protein</fullName>
    </submittedName>
</protein>
<dbReference type="GO" id="GO:0016020">
    <property type="term" value="C:membrane"/>
    <property type="evidence" value="ECO:0007669"/>
    <property type="project" value="UniProtKB-SubCell"/>
</dbReference>
<feature type="transmembrane region" description="Helical" evidence="6">
    <location>
        <begin position="349"/>
        <end position="367"/>
    </location>
</feature>
<reference evidence="7" key="1">
    <citation type="submission" date="2021-03" db="EMBL/GenBank/DDBJ databases">
        <authorList>
            <consortium name="Genoscope - CEA"/>
            <person name="William W."/>
        </authorList>
    </citation>
    <scope>NUCLEOTIDE SEQUENCE</scope>
    <source>
        <strain evidence="7">Doubled-haploid Pahang</strain>
    </source>
</reference>
<evidence type="ECO:0000256" key="3">
    <source>
        <dbReference type="ARBA" id="ARBA00022692"/>
    </source>
</evidence>
<evidence type="ECO:0000256" key="4">
    <source>
        <dbReference type="ARBA" id="ARBA00022989"/>
    </source>
</evidence>
<keyword evidence="5 6" id="KW-0472">Membrane</keyword>
<dbReference type="PANTHER" id="PTHR31621:SF5">
    <property type="entry name" value="PROTEIN DMP10"/>
    <property type="match status" value="1"/>
</dbReference>
<evidence type="ECO:0000313" key="7">
    <source>
        <dbReference type="EMBL" id="CAG1840338.1"/>
    </source>
</evidence>
<feature type="transmembrane region" description="Helical" evidence="6">
    <location>
        <begin position="109"/>
        <end position="126"/>
    </location>
</feature>
<evidence type="ECO:0000256" key="5">
    <source>
        <dbReference type="ARBA" id="ARBA00023136"/>
    </source>
</evidence>
<dbReference type="GO" id="GO:0005737">
    <property type="term" value="C:cytoplasm"/>
    <property type="evidence" value="ECO:0007669"/>
    <property type="project" value="UniProtKB-ARBA"/>
</dbReference>
<dbReference type="AlphaFoldDB" id="A0A8D7A3E7"/>
<comment type="similarity">
    <text evidence="2">Belongs to the plant DMP1 protein family.</text>
</comment>
<keyword evidence="4 6" id="KW-1133">Transmembrane helix</keyword>
<evidence type="ECO:0000256" key="2">
    <source>
        <dbReference type="ARBA" id="ARBA00008707"/>
    </source>
</evidence>
<accession>A0A8D7A3E7</accession>
<proteinExistence type="inferred from homology"/>
<comment type="subcellular location">
    <subcellularLocation>
        <location evidence="1">Membrane</location>
        <topology evidence="1">Multi-pass membrane protein</topology>
    </subcellularLocation>
</comment>
<gene>
    <name evidence="7" type="ORF">GSMUA_281170.1</name>
</gene>
<name>A0A8D7A3E7_MUSAM</name>
<evidence type="ECO:0000256" key="6">
    <source>
        <dbReference type="SAM" id="Phobius"/>
    </source>
</evidence>
<feature type="transmembrane region" description="Helical" evidence="6">
    <location>
        <begin position="71"/>
        <end position="88"/>
    </location>
</feature>
<dbReference type="EMBL" id="HG996470">
    <property type="protein sequence ID" value="CAG1840338.1"/>
    <property type="molecule type" value="Genomic_DNA"/>
</dbReference>
<feature type="transmembrane region" description="Helical" evidence="6">
    <location>
        <begin position="387"/>
        <end position="406"/>
    </location>
</feature>
<feature type="transmembrane region" description="Helical" evidence="6">
    <location>
        <begin position="42"/>
        <end position="65"/>
    </location>
</feature>
<evidence type="ECO:0000256" key="1">
    <source>
        <dbReference type="ARBA" id="ARBA00004141"/>
    </source>
</evidence>
<dbReference type="Pfam" id="PF05078">
    <property type="entry name" value="DUF679"/>
    <property type="match status" value="2"/>
</dbReference>
<dbReference type="PANTHER" id="PTHR31621">
    <property type="entry name" value="PROTEIN DMP3"/>
    <property type="match status" value="1"/>
</dbReference>
<dbReference type="InterPro" id="IPR007770">
    <property type="entry name" value="DMP"/>
</dbReference>